<keyword evidence="2" id="KW-0472">Membrane</keyword>
<name>A0A2N5J5A6_9BIFI</name>
<accession>A0A2N5J5A6</accession>
<protein>
    <submittedName>
        <fullName evidence="3">Uncharacterized protein</fullName>
    </submittedName>
</protein>
<organism evidence="3 4">
    <name type="scientific">Bifidobacterium parmae</name>
    <dbReference type="NCBI Taxonomy" id="361854"/>
    <lineage>
        <taxon>Bacteria</taxon>
        <taxon>Bacillati</taxon>
        <taxon>Actinomycetota</taxon>
        <taxon>Actinomycetes</taxon>
        <taxon>Bifidobacteriales</taxon>
        <taxon>Bifidobacteriaceae</taxon>
        <taxon>Bifidobacterium</taxon>
    </lineage>
</organism>
<feature type="transmembrane region" description="Helical" evidence="2">
    <location>
        <begin position="51"/>
        <end position="71"/>
    </location>
</feature>
<evidence type="ECO:0000313" key="4">
    <source>
        <dbReference type="Proteomes" id="UP000235034"/>
    </source>
</evidence>
<reference evidence="3 4" key="1">
    <citation type="submission" date="2017-07" db="EMBL/GenBank/DDBJ databases">
        <title>Bifidobacterium novel species.</title>
        <authorList>
            <person name="Lugli G.A."/>
            <person name="Milani C."/>
            <person name="Duranti S."/>
            <person name="Mangifesta M."/>
        </authorList>
    </citation>
    <scope>NUCLEOTIDE SEQUENCE [LARGE SCALE GENOMIC DNA]</scope>
    <source>
        <strain evidence="3 4">77</strain>
    </source>
</reference>
<sequence>MTNDQQHATDTPDTIDTASTAADTTPDTNTPTTAETTTESSAPCTKKDMRIGIIVAIVVAVASIATFAFTWGGGKASAESVENCEMQITALKAHQDALKTVKAEADEAVKNADGKTDAAQLKALKAAQAEVDGLGDAPSCPADGSQQDVDEAIAAIRDYSDSLRNATSGLDAAAKALGADAE</sequence>
<feature type="compositionally biased region" description="Low complexity" evidence="1">
    <location>
        <begin position="8"/>
        <end position="38"/>
    </location>
</feature>
<evidence type="ECO:0000313" key="3">
    <source>
        <dbReference type="EMBL" id="PLS29394.1"/>
    </source>
</evidence>
<dbReference type="EMBL" id="NMWT01000004">
    <property type="protein sequence ID" value="PLS29394.1"/>
    <property type="molecule type" value="Genomic_DNA"/>
</dbReference>
<evidence type="ECO:0000256" key="1">
    <source>
        <dbReference type="SAM" id="MobiDB-lite"/>
    </source>
</evidence>
<gene>
    <name evidence="3" type="ORF">Uis4E_0483</name>
</gene>
<evidence type="ECO:0000256" key="2">
    <source>
        <dbReference type="SAM" id="Phobius"/>
    </source>
</evidence>
<dbReference type="AlphaFoldDB" id="A0A2N5J5A6"/>
<keyword evidence="4" id="KW-1185">Reference proteome</keyword>
<comment type="caution">
    <text evidence="3">The sequence shown here is derived from an EMBL/GenBank/DDBJ whole genome shotgun (WGS) entry which is preliminary data.</text>
</comment>
<feature type="region of interest" description="Disordered" evidence="1">
    <location>
        <begin position="1"/>
        <end position="42"/>
    </location>
</feature>
<dbReference type="Proteomes" id="UP000235034">
    <property type="component" value="Unassembled WGS sequence"/>
</dbReference>
<keyword evidence="2" id="KW-0812">Transmembrane</keyword>
<proteinExistence type="predicted"/>
<keyword evidence="2" id="KW-1133">Transmembrane helix</keyword>
<dbReference type="RefSeq" id="WP_165784813.1">
    <property type="nucleotide sequence ID" value="NZ_NMWT01000004.1"/>
</dbReference>